<evidence type="ECO:0000313" key="3">
    <source>
        <dbReference type="Proteomes" id="UP000076532"/>
    </source>
</evidence>
<name>A0A165ZCF5_9AGAM</name>
<feature type="compositionally biased region" description="Polar residues" evidence="1">
    <location>
        <begin position="28"/>
        <end position="39"/>
    </location>
</feature>
<evidence type="ECO:0000256" key="1">
    <source>
        <dbReference type="SAM" id="MobiDB-lite"/>
    </source>
</evidence>
<protein>
    <submittedName>
        <fullName evidence="2">Uncharacterized protein</fullName>
    </submittedName>
</protein>
<organism evidence="2 3">
    <name type="scientific">Athelia psychrophila</name>
    <dbReference type="NCBI Taxonomy" id="1759441"/>
    <lineage>
        <taxon>Eukaryota</taxon>
        <taxon>Fungi</taxon>
        <taxon>Dikarya</taxon>
        <taxon>Basidiomycota</taxon>
        <taxon>Agaricomycotina</taxon>
        <taxon>Agaricomycetes</taxon>
        <taxon>Agaricomycetidae</taxon>
        <taxon>Atheliales</taxon>
        <taxon>Atheliaceae</taxon>
        <taxon>Athelia</taxon>
    </lineage>
</organism>
<dbReference type="OrthoDB" id="3043484at2759"/>
<accession>A0A165ZCF5</accession>
<feature type="region of interest" description="Disordered" evidence="1">
    <location>
        <begin position="1"/>
        <end position="55"/>
    </location>
</feature>
<dbReference type="Proteomes" id="UP000076532">
    <property type="component" value="Unassembled WGS sequence"/>
</dbReference>
<gene>
    <name evidence="2" type="ORF">FIBSPDRAFT_963147</name>
</gene>
<proteinExistence type="predicted"/>
<reference evidence="2 3" key="1">
    <citation type="journal article" date="2016" name="Mol. Biol. Evol.">
        <title>Comparative Genomics of Early-Diverging Mushroom-Forming Fungi Provides Insights into the Origins of Lignocellulose Decay Capabilities.</title>
        <authorList>
            <person name="Nagy L.G."/>
            <person name="Riley R."/>
            <person name="Tritt A."/>
            <person name="Adam C."/>
            <person name="Daum C."/>
            <person name="Floudas D."/>
            <person name="Sun H."/>
            <person name="Yadav J.S."/>
            <person name="Pangilinan J."/>
            <person name="Larsson K.H."/>
            <person name="Matsuura K."/>
            <person name="Barry K."/>
            <person name="Labutti K."/>
            <person name="Kuo R."/>
            <person name="Ohm R.A."/>
            <person name="Bhattacharya S.S."/>
            <person name="Shirouzu T."/>
            <person name="Yoshinaga Y."/>
            <person name="Martin F.M."/>
            <person name="Grigoriev I.V."/>
            <person name="Hibbett D.S."/>
        </authorList>
    </citation>
    <scope>NUCLEOTIDE SEQUENCE [LARGE SCALE GENOMIC DNA]</scope>
    <source>
        <strain evidence="2 3">CBS 109695</strain>
    </source>
</reference>
<evidence type="ECO:0000313" key="2">
    <source>
        <dbReference type="EMBL" id="KZP10438.1"/>
    </source>
</evidence>
<dbReference type="EMBL" id="KV417680">
    <property type="protein sequence ID" value="KZP10438.1"/>
    <property type="molecule type" value="Genomic_DNA"/>
</dbReference>
<sequence>MPVPSGSKPLPVPSGSKPLPFSPISKPVASSSRNQTATGRSVIHAGPSSGCAYSPVTPMKPMKKAFSEGSEYARPPARRSAAIPVTPPVQQIHHAQEEHPYILSYIRNLAGVTEILTDEDQDRLPIGLTDLSATIGPETIEYLTAHGYTTSSQKIVQSAFKRSTTEEAFSAFLCGKGMSKMEAGWLWNFICREMGI</sequence>
<keyword evidence="3" id="KW-1185">Reference proteome</keyword>
<dbReference type="AlphaFoldDB" id="A0A165ZCF5"/>